<dbReference type="EMBL" id="VNIA01000003">
    <property type="protein sequence ID" value="TYP98089.1"/>
    <property type="molecule type" value="Genomic_DNA"/>
</dbReference>
<keyword evidence="2" id="KW-1185">Reference proteome</keyword>
<evidence type="ECO:0000313" key="1">
    <source>
        <dbReference type="EMBL" id="TYP98089.1"/>
    </source>
</evidence>
<gene>
    <name evidence="1" type="ORF">C7447_103259</name>
</gene>
<name>A0A5S5DTX3_9FLAO</name>
<evidence type="ECO:0000313" key="2">
    <source>
        <dbReference type="Proteomes" id="UP000323136"/>
    </source>
</evidence>
<dbReference type="AlphaFoldDB" id="A0A5S5DTX3"/>
<reference evidence="1 2" key="1">
    <citation type="submission" date="2019-07" db="EMBL/GenBank/DDBJ databases">
        <title>Genomic Encyclopedia of Type Strains, Phase IV (KMG-IV): sequencing the most valuable type-strain genomes for metagenomic binning, comparative biology and taxonomic classification.</title>
        <authorList>
            <person name="Goeker M."/>
        </authorList>
    </citation>
    <scope>NUCLEOTIDE SEQUENCE [LARGE SCALE GENOMIC DNA]</scope>
    <source>
        <strain evidence="1 2">DSM 18961</strain>
    </source>
</reference>
<sequence length="96" mass="11206">MKKVKLSLIHHHNKDQIAIRFSYNKELIALVKSIKGAKWSISNKCWYVENSNENLQNIYTILGEVCNIDTTGLYDIKKSKPTKRTRILSDEQKTLR</sequence>
<accession>A0A5S5DTX3</accession>
<dbReference type="Proteomes" id="UP000323136">
    <property type="component" value="Unassembled WGS sequence"/>
</dbReference>
<comment type="caution">
    <text evidence="1">The sequence shown here is derived from an EMBL/GenBank/DDBJ whole genome shotgun (WGS) entry which is preliminary data.</text>
</comment>
<organism evidence="1 2">
    <name type="scientific">Tenacibaculum adriaticum</name>
    <dbReference type="NCBI Taxonomy" id="413713"/>
    <lineage>
        <taxon>Bacteria</taxon>
        <taxon>Pseudomonadati</taxon>
        <taxon>Bacteroidota</taxon>
        <taxon>Flavobacteriia</taxon>
        <taxon>Flavobacteriales</taxon>
        <taxon>Flavobacteriaceae</taxon>
        <taxon>Tenacibaculum</taxon>
    </lineage>
</organism>
<dbReference type="RefSeq" id="WP_148870422.1">
    <property type="nucleotide sequence ID" value="NZ_VNIA01000003.1"/>
</dbReference>
<protein>
    <submittedName>
        <fullName evidence="1">Uncharacterized protein</fullName>
    </submittedName>
</protein>
<proteinExistence type="predicted"/>